<dbReference type="SUPFAM" id="SSF103473">
    <property type="entry name" value="MFS general substrate transporter"/>
    <property type="match status" value="1"/>
</dbReference>
<feature type="domain" description="Major facilitator superfamily (MFS) profile" evidence="7">
    <location>
        <begin position="46"/>
        <end position="446"/>
    </location>
</feature>
<evidence type="ECO:0000313" key="8">
    <source>
        <dbReference type="EMBL" id="KAJ8361581.1"/>
    </source>
</evidence>
<feature type="transmembrane region" description="Helical" evidence="6">
    <location>
        <begin position="213"/>
        <end position="232"/>
    </location>
</feature>
<accession>A0A9Q1FMF1</accession>
<dbReference type="Pfam" id="PF00083">
    <property type="entry name" value="Sugar_tr"/>
    <property type="match status" value="1"/>
</dbReference>
<dbReference type="AlphaFoldDB" id="A0A9Q1FMF1"/>
<proteinExistence type="predicted"/>
<keyword evidence="4 6" id="KW-0472">Membrane</keyword>
<gene>
    <name evidence="8" type="ORF">SKAU_G00181060</name>
</gene>
<keyword evidence="3 6" id="KW-1133">Transmembrane helix</keyword>
<feature type="transmembrane region" description="Helical" evidence="6">
    <location>
        <begin position="384"/>
        <end position="404"/>
    </location>
</feature>
<feature type="region of interest" description="Disordered" evidence="5">
    <location>
        <begin position="419"/>
        <end position="446"/>
    </location>
</feature>
<dbReference type="OrthoDB" id="2544694at2759"/>
<evidence type="ECO:0000256" key="2">
    <source>
        <dbReference type="ARBA" id="ARBA00022692"/>
    </source>
</evidence>
<feature type="transmembrane region" description="Helical" evidence="6">
    <location>
        <begin position="299"/>
        <end position="315"/>
    </location>
</feature>
<feature type="transmembrane region" description="Helical" evidence="6">
    <location>
        <begin position="185"/>
        <end position="207"/>
    </location>
</feature>
<dbReference type="GO" id="GO:0022857">
    <property type="term" value="F:transmembrane transporter activity"/>
    <property type="evidence" value="ECO:0007669"/>
    <property type="project" value="InterPro"/>
</dbReference>
<feature type="transmembrane region" description="Helical" evidence="6">
    <location>
        <begin position="100"/>
        <end position="119"/>
    </location>
</feature>
<dbReference type="PROSITE" id="PS50850">
    <property type="entry name" value="MFS"/>
    <property type="match status" value="1"/>
</dbReference>
<dbReference type="InterPro" id="IPR020846">
    <property type="entry name" value="MFS_dom"/>
</dbReference>
<dbReference type="PANTHER" id="PTHR24064">
    <property type="entry name" value="SOLUTE CARRIER FAMILY 22 MEMBER"/>
    <property type="match status" value="1"/>
</dbReference>
<dbReference type="Proteomes" id="UP001152622">
    <property type="component" value="Chromosome 5"/>
</dbReference>
<evidence type="ECO:0000256" key="1">
    <source>
        <dbReference type="ARBA" id="ARBA00004141"/>
    </source>
</evidence>
<evidence type="ECO:0000256" key="6">
    <source>
        <dbReference type="SAM" id="Phobius"/>
    </source>
</evidence>
<keyword evidence="9" id="KW-1185">Reference proteome</keyword>
<keyword evidence="2 6" id="KW-0812">Transmembrane</keyword>
<protein>
    <recommendedName>
        <fullName evidence="7">Major facilitator superfamily (MFS) profile domain-containing protein</fullName>
    </recommendedName>
</protein>
<evidence type="ECO:0000256" key="3">
    <source>
        <dbReference type="ARBA" id="ARBA00022989"/>
    </source>
</evidence>
<dbReference type="Gene3D" id="1.20.1250.20">
    <property type="entry name" value="MFS general substrate transporter like domains"/>
    <property type="match status" value="2"/>
</dbReference>
<comment type="caution">
    <text evidence="8">The sequence shown here is derived from an EMBL/GenBank/DDBJ whole genome shotgun (WGS) entry which is preliminary data.</text>
</comment>
<feature type="transmembrane region" description="Helical" evidence="6">
    <location>
        <begin position="131"/>
        <end position="152"/>
    </location>
</feature>
<evidence type="ECO:0000256" key="5">
    <source>
        <dbReference type="SAM" id="MobiDB-lite"/>
    </source>
</evidence>
<sequence length="446" mass="49612">MAAVPDHHCDIGGLDDGEYFMNLTQDQRLTVSIPAQDDGSLSSCKMFREPQFHLLYNSSNATEIPAVPCQYGWVYDTSTFSSTLATEWNLVCDRKRMNRATATIFFIGVMIGAAVFGVLSDRFGRKSMLLVAYLSSITFGLASSLTTSYVMFVIMRFFTGFSMSGISIISIVLSVEWCEVKHRTFCGVFVGLDWTVGNIMLSGIAYFVKDWRWLVVATTSPLFLSLILWWWLPESARWLMANGQVKKAHMYLEKCAEMNNRMEFMSTIKPEFIFGAIEIPSKIAVYYSLDLIGRRQTEAATLLLTGVCIAINLFIPANLWIFRTIVAVLGKATSECSVTTAYLYTTELYPTVVRQNGMGYTAVMARLGVSIAPLIALLEDTWKYLPELIFCTVAIISGLVACLLPETKNVRLPETIEDIEQSGSRSNSRRDATLKPLTSGGDESGG</sequence>
<evidence type="ECO:0000256" key="4">
    <source>
        <dbReference type="ARBA" id="ARBA00023136"/>
    </source>
</evidence>
<name>A0A9Q1FMF1_SYNKA</name>
<comment type="subcellular location">
    <subcellularLocation>
        <location evidence="1">Membrane</location>
        <topology evidence="1">Multi-pass membrane protein</topology>
    </subcellularLocation>
</comment>
<evidence type="ECO:0000313" key="9">
    <source>
        <dbReference type="Proteomes" id="UP001152622"/>
    </source>
</evidence>
<dbReference type="GO" id="GO:0016020">
    <property type="term" value="C:membrane"/>
    <property type="evidence" value="ECO:0007669"/>
    <property type="project" value="UniProtKB-SubCell"/>
</dbReference>
<dbReference type="InterPro" id="IPR005828">
    <property type="entry name" value="MFS_sugar_transport-like"/>
</dbReference>
<dbReference type="InterPro" id="IPR036259">
    <property type="entry name" value="MFS_trans_sf"/>
</dbReference>
<evidence type="ECO:0000259" key="7">
    <source>
        <dbReference type="PROSITE" id="PS50850"/>
    </source>
</evidence>
<feature type="transmembrane region" description="Helical" evidence="6">
    <location>
        <begin position="357"/>
        <end position="378"/>
    </location>
</feature>
<dbReference type="EMBL" id="JAINUF010000005">
    <property type="protein sequence ID" value="KAJ8361581.1"/>
    <property type="molecule type" value="Genomic_DNA"/>
</dbReference>
<organism evidence="8 9">
    <name type="scientific">Synaphobranchus kaupii</name>
    <name type="common">Kaup's arrowtooth eel</name>
    <dbReference type="NCBI Taxonomy" id="118154"/>
    <lineage>
        <taxon>Eukaryota</taxon>
        <taxon>Metazoa</taxon>
        <taxon>Chordata</taxon>
        <taxon>Craniata</taxon>
        <taxon>Vertebrata</taxon>
        <taxon>Euteleostomi</taxon>
        <taxon>Actinopterygii</taxon>
        <taxon>Neopterygii</taxon>
        <taxon>Teleostei</taxon>
        <taxon>Anguilliformes</taxon>
        <taxon>Synaphobranchidae</taxon>
        <taxon>Synaphobranchus</taxon>
    </lineage>
</organism>
<feature type="transmembrane region" description="Helical" evidence="6">
    <location>
        <begin position="158"/>
        <end position="178"/>
    </location>
</feature>
<reference evidence="8" key="1">
    <citation type="journal article" date="2023" name="Science">
        <title>Genome structures resolve the early diversification of teleost fishes.</title>
        <authorList>
            <person name="Parey E."/>
            <person name="Louis A."/>
            <person name="Montfort J."/>
            <person name="Bouchez O."/>
            <person name="Roques C."/>
            <person name="Iampietro C."/>
            <person name="Lluch J."/>
            <person name="Castinel A."/>
            <person name="Donnadieu C."/>
            <person name="Desvignes T."/>
            <person name="Floi Bucao C."/>
            <person name="Jouanno E."/>
            <person name="Wen M."/>
            <person name="Mejri S."/>
            <person name="Dirks R."/>
            <person name="Jansen H."/>
            <person name="Henkel C."/>
            <person name="Chen W.J."/>
            <person name="Zahm M."/>
            <person name="Cabau C."/>
            <person name="Klopp C."/>
            <person name="Thompson A.W."/>
            <person name="Robinson-Rechavi M."/>
            <person name="Braasch I."/>
            <person name="Lecointre G."/>
            <person name="Bobe J."/>
            <person name="Postlethwait J.H."/>
            <person name="Berthelot C."/>
            <person name="Roest Crollius H."/>
            <person name="Guiguen Y."/>
        </authorList>
    </citation>
    <scope>NUCLEOTIDE SEQUENCE</scope>
    <source>
        <strain evidence="8">WJC10195</strain>
    </source>
</reference>